<comment type="caution">
    <text evidence="2">The sequence shown here is derived from an EMBL/GenBank/DDBJ whole genome shotgun (WGS) entry which is preliminary data.</text>
</comment>
<reference evidence="2 3" key="1">
    <citation type="journal article" date="2018" name="IMA Fungus">
        <title>IMA Genome-F 9: Draft genome sequence of Annulohypoxylon stygium, Aspergillus mulundensis, Berkeleyomyces basicola (syn. Thielaviopsis basicola), Ceratocystis smalleyi, two Cercospora beticola strains, Coleophoma cylindrospora, Fusarium fracticaudum, Phialophora cf. hyalina, and Morchella septimelata.</title>
        <authorList>
            <person name="Wingfield B.D."/>
            <person name="Bills G.F."/>
            <person name="Dong Y."/>
            <person name="Huang W."/>
            <person name="Nel W.J."/>
            <person name="Swalarsk-Parry B.S."/>
            <person name="Vaghefi N."/>
            <person name="Wilken P.M."/>
            <person name="An Z."/>
            <person name="de Beer Z.W."/>
            <person name="De Vos L."/>
            <person name="Chen L."/>
            <person name="Duong T.A."/>
            <person name="Gao Y."/>
            <person name="Hammerbacher A."/>
            <person name="Kikkert J.R."/>
            <person name="Li Y."/>
            <person name="Li H."/>
            <person name="Li K."/>
            <person name="Li Q."/>
            <person name="Liu X."/>
            <person name="Ma X."/>
            <person name="Naidoo K."/>
            <person name="Pethybridge S.J."/>
            <person name="Sun J."/>
            <person name="Steenkamp E.T."/>
            <person name="van der Nest M.A."/>
            <person name="van Wyk S."/>
            <person name="Wingfield M.J."/>
            <person name="Xiong C."/>
            <person name="Yue Q."/>
            <person name="Zhang X."/>
        </authorList>
    </citation>
    <scope>NUCLEOTIDE SEQUENCE [LARGE SCALE GENOMIC DNA]</scope>
    <source>
        <strain evidence="2 3">BP6252</strain>
    </source>
</reference>
<sequence>MDDDSSRELVVSLQIFAKEGMELYDVVQLLVDGTLFDLYTLNNDPAAQYVSSREEKVAKNSLSTSRQIQEWIRTCEAGHSRKSSKCEKFVDTYLPDRCIEIAPKDSLSDPKLVETKGKKGRYIALSYCWGEAQYNPLQTKESNYKQHQEGIPFNSLSLTIQDAIQATRQFGVQYLWVDAICIIQDSNSDKDAQIGQMRAIFENAFITILAATAVNASEGFLAMPKPKPIQFKIPYFCPNGEVGTLYCVKAEHKKLKDQPINRRAWTLEERLLSRRKVIYLSDHVTWECDSVSLADSGDISNMHDDDLRLPDHIRKGVMFATPGWLEWTVHTEWVKNVAWYTKRELTRSGDKLRAIGGIANKYHTVMEDQYLAGLWRSYIPPGLLWRRLVTTDDDVLHHRPVVYRAPSWSWASVDGEIEYDWPERMDGSLECTRLGHKESIARVVEVEVIEAGIRLAKADRPFGAVTGGFIEVSGMVRVIEGLLQPVYHEEKGNLLRLDIEGDLKRLQDVDCWPDTTEVLPKKLWLLALTGAAEDVGDDCVSTFTIFVIRGLILVPDRESGFRRVGFYESKTAYYEVLISGFEKQRIILH</sequence>
<dbReference type="EMBL" id="PDLM01000012">
    <property type="protein sequence ID" value="RDW64597.1"/>
    <property type="molecule type" value="Genomic_DNA"/>
</dbReference>
<dbReference type="Pfam" id="PF06985">
    <property type="entry name" value="HET"/>
    <property type="match status" value="1"/>
</dbReference>
<feature type="domain" description="Heterokaryon incompatibility" evidence="1">
    <location>
        <begin position="122"/>
        <end position="269"/>
    </location>
</feature>
<accession>A0A3D8QS41</accession>
<evidence type="ECO:0000313" key="2">
    <source>
        <dbReference type="EMBL" id="RDW64597.1"/>
    </source>
</evidence>
<gene>
    <name evidence="2" type="ORF">BP6252_10248</name>
</gene>
<dbReference type="PANTHER" id="PTHR33112:SF16">
    <property type="entry name" value="HETEROKARYON INCOMPATIBILITY DOMAIN-CONTAINING PROTEIN"/>
    <property type="match status" value="1"/>
</dbReference>
<protein>
    <recommendedName>
        <fullName evidence="1">Heterokaryon incompatibility domain-containing protein</fullName>
    </recommendedName>
</protein>
<keyword evidence="3" id="KW-1185">Reference proteome</keyword>
<evidence type="ECO:0000313" key="3">
    <source>
        <dbReference type="Proteomes" id="UP000256645"/>
    </source>
</evidence>
<organism evidence="2 3">
    <name type="scientific">Coleophoma cylindrospora</name>
    <dbReference type="NCBI Taxonomy" id="1849047"/>
    <lineage>
        <taxon>Eukaryota</taxon>
        <taxon>Fungi</taxon>
        <taxon>Dikarya</taxon>
        <taxon>Ascomycota</taxon>
        <taxon>Pezizomycotina</taxon>
        <taxon>Leotiomycetes</taxon>
        <taxon>Helotiales</taxon>
        <taxon>Dermateaceae</taxon>
        <taxon>Coleophoma</taxon>
    </lineage>
</organism>
<name>A0A3D8QS41_9HELO</name>
<dbReference type="STRING" id="1849047.A0A3D8QS41"/>
<dbReference type="PANTHER" id="PTHR33112">
    <property type="entry name" value="DOMAIN PROTEIN, PUTATIVE-RELATED"/>
    <property type="match status" value="1"/>
</dbReference>
<proteinExistence type="predicted"/>
<dbReference type="Proteomes" id="UP000256645">
    <property type="component" value="Unassembled WGS sequence"/>
</dbReference>
<dbReference type="InterPro" id="IPR010730">
    <property type="entry name" value="HET"/>
</dbReference>
<dbReference type="OrthoDB" id="3595582at2759"/>
<dbReference type="AlphaFoldDB" id="A0A3D8QS41"/>
<evidence type="ECO:0000259" key="1">
    <source>
        <dbReference type="Pfam" id="PF06985"/>
    </source>
</evidence>